<dbReference type="Pfam" id="PF00899">
    <property type="entry name" value="ThiF"/>
    <property type="match status" value="1"/>
</dbReference>
<dbReference type="Proteomes" id="UP000254737">
    <property type="component" value="Unassembled WGS sequence"/>
</dbReference>
<dbReference type="GO" id="GO:0046872">
    <property type="term" value="F:metal ion binding"/>
    <property type="evidence" value="ECO:0007669"/>
    <property type="project" value="UniProtKB-KW"/>
</dbReference>
<keyword evidence="8" id="KW-0548">Nucleotidyltransferase</keyword>
<dbReference type="Pfam" id="PF14464">
    <property type="entry name" value="Prok-JAB"/>
    <property type="match status" value="1"/>
</dbReference>
<dbReference type="GO" id="GO:0061503">
    <property type="term" value="F:tRNA threonylcarbamoyladenosine dehydratase"/>
    <property type="evidence" value="ECO:0007669"/>
    <property type="project" value="TreeGrafter"/>
</dbReference>
<keyword evidence="1" id="KW-0645">Protease</keyword>
<dbReference type="InterPro" id="IPR035985">
    <property type="entry name" value="Ubiquitin-activating_enz"/>
</dbReference>
<dbReference type="SUPFAM" id="SSF102712">
    <property type="entry name" value="JAB1/MPN domain"/>
    <property type="match status" value="1"/>
</dbReference>
<dbReference type="Gene3D" id="3.40.50.720">
    <property type="entry name" value="NAD(P)-binding Rossmann-like Domain"/>
    <property type="match status" value="1"/>
</dbReference>
<evidence type="ECO:0000256" key="1">
    <source>
        <dbReference type="ARBA" id="ARBA00022670"/>
    </source>
</evidence>
<keyword evidence="8" id="KW-0808">Transferase</keyword>
<dbReference type="PANTHER" id="PTHR43267:SF1">
    <property type="entry name" value="TRNA THREONYLCARBAMOYLADENOSINE DEHYDRATASE"/>
    <property type="match status" value="1"/>
</dbReference>
<evidence type="ECO:0000259" key="7">
    <source>
        <dbReference type="Pfam" id="PF14464"/>
    </source>
</evidence>
<keyword evidence="3" id="KW-0378">Hydrolase</keyword>
<dbReference type="Pfam" id="PF14457">
    <property type="entry name" value="Prok-E2_A"/>
    <property type="match status" value="1"/>
</dbReference>
<gene>
    <name evidence="8" type="primary">moeB_2</name>
    <name evidence="8" type="ORF">NCTC13456_01856</name>
</gene>
<dbReference type="GO" id="GO:0061605">
    <property type="term" value="F:molybdopterin-synthase adenylyltransferase activity"/>
    <property type="evidence" value="ECO:0007669"/>
    <property type="project" value="UniProtKB-EC"/>
</dbReference>
<dbReference type="PANTHER" id="PTHR43267">
    <property type="entry name" value="TRNA THREONYLCARBAMOYLADENOSINE DEHYDRATASE"/>
    <property type="match status" value="1"/>
</dbReference>
<keyword evidence="5" id="KW-0482">Metalloprotease</keyword>
<evidence type="ECO:0000259" key="6">
    <source>
        <dbReference type="Pfam" id="PF00899"/>
    </source>
</evidence>
<dbReference type="InterPro" id="IPR032865">
    <property type="entry name" value="Prok-E2_A"/>
</dbReference>
<organism evidence="8 9">
    <name type="scientific">Empedobacter falsenii</name>
    <dbReference type="NCBI Taxonomy" id="343874"/>
    <lineage>
        <taxon>Bacteria</taxon>
        <taxon>Pseudomonadati</taxon>
        <taxon>Bacteroidota</taxon>
        <taxon>Flavobacteriia</taxon>
        <taxon>Flavobacteriales</taxon>
        <taxon>Weeksellaceae</taxon>
        <taxon>Empedobacter</taxon>
    </lineage>
</organism>
<dbReference type="GO" id="GO:0008237">
    <property type="term" value="F:metallopeptidase activity"/>
    <property type="evidence" value="ECO:0007669"/>
    <property type="project" value="UniProtKB-KW"/>
</dbReference>
<keyword evidence="4" id="KW-0862">Zinc</keyword>
<dbReference type="SUPFAM" id="SSF69572">
    <property type="entry name" value="Activating enzymes of the ubiquitin-like proteins"/>
    <property type="match status" value="1"/>
</dbReference>
<dbReference type="GO" id="GO:0008641">
    <property type="term" value="F:ubiquitin-like modifier activating enzyme activity"/>
    <property type="evidence" value="ECO:0007669"/>
    <property type="project" value="InterPro"/>
</dbReference>
<feature type="domain" description="JAB" evidence="7">
    <location>
        <begin position="634"/>
        <end position="731"/>
    </location>
</feature>
<dbReference type="Gene3D" id="3.40.140.10">
    <property type="entry name" value="Cytidine Deaminase, domain 2"/>
    <property type="match status" value="1"/>
</dbReference>
<evidence type="ECO:0000313" key="9">
    <source>
        <dbReference type="Proteomes" id="UP000254737"/>
    </source>
</evidence>
<sequence>MEKFSDSLPTFTNDIENPEIQDSLKSLCQIQGNRVKVLDWGNGRIAIPIEINIDLPSLGNFEDLDIREKEPVILVFDIVNYPVSAPRVYTDRLDFPKNNLAHLYVAVNNRPPAFCYVRGNADEWYANKRIEDLVIRISNWLRDAATGELTENGEQYEPLRLEGYTGSIIYDYDTILTVITNKKAVEFGDKFSIALFERPSSKGRYTYKFVKFITDKNALTTIKEVDEERKKDKEDVTRKRYYFGYILWSGEDVVKREYEINIPRSWEEFKLFCEYYNIKHQEFEKFITTYNKINEYIYFPVIIGIRRPSQLIGYSSNIEFINLRFNVTSADIKGERIVNNISIDMLSHNQPLTQKLACHISGWDIALESERHVVFGCGAIGSKIIMHLARSGQTNLTLIDPDYISPHNLVRHTLFGEDEGHSKAEALAEKIKKIYPYEQTNIIHGPSFKDGLIDKKETFEKYSWVLDFTASEAFFNKLATLKSLDTNKVASASISDFGNLGIMYKEGESRNPRLDDLQAYLYSLSESNKNIQDWLEREQKTAQSSSLIVQVGVGCNSETTVLSDDKISSHGSYFSGVLKKEITKTSEEGKIYLNRIIDSEDYMIETEVLNIKPFDTFHAVNNPDWEIRFKPGIVEHLIEELTLAGKNETGGVFLGVCNYKTKTVHITGSIKAPLDSKGSSTQFIRGNDGLSEEISAIEKSSGGQIGYVGEWHTHPEGPDFLSRQDMISVKKHKEECSNLQPPLPVFLSIITPTGIFPYIF</sequence>
<dbReference type="RefSeq" id="WP_115000126.1">
    <property type="nucleotide sequence ID" value="NZ_UFXS01000001.1"/>
</dbReference>
<dbReference type="AlphaFoldDB" id="A0A376GBN4"/>
<dbReference type="InterPro" id="IPR028090">
    <property type="entry name" value="JAB_dom_prok"/>
</dbReference>
<evidence type="ECO:0000256" key="3">
    <source>
        <dbReference type="ARBA" id="ARBA00022801"/>
    </source>
</evidence>
<protein>
    <submittedName>
        <fullName evidence="8">Molybdopterin-synthase adenylyltransferase</fullName>
        <ecNumber evidence="8">2.7.7.80</ecNumber>
    </submittedName>
</protein>
<keyword evidence="2" id="KW-0479">Metal-binding</keyword>
<evidence type="ECO:0000256" key="4">
    <source>
        <dbReference type="ARBA" id="ARBA00022833"/>
    </source>
</evidence>
<dbReference type="GO" id="GO:0006508">
    <property type="term" value="P:proteolysis"/>
    <property type="evidence" value="ECO:0007669"/>
    <property type="project" value="UniProtKB-KW"/>
</dbReference>
<evidence type="ECO:0000256" key="2">
    <source>
        <dbReference type="ARBA" id="ARBA00022723"/>
    </source>
</evidence>
<dbReference type="InterPro" id="IPR000594">
    <property type="entry name" value="ThiF_NAD_FAD-bd"/>
</dbReference>
<evidence type="ECO:0000256" key="5">
    <source>
        <dbReference type="ARBA" id="ARBA00023049"/>
    </source>
</evidence>
<dbReference type="EC" id="2.7.7.80" evidence="8"/>
<reference evidence="8 9" key="1">
    <citation type="submission" date="2018-06" db="EMBL/GenBank/DDBJ databases">
        <authorList>
            <consortium name="Pathogen Informatics"/>
            <person name="Doyle S."/>
        </authorList>
    </citation>
    <scope>NUCLEOTIDE SEQUENCE [LARGE SCALE GENOMIC DNA]</scope>
    <source>
        <strain evidence="8 9">NCTC13456</strain>
    </source>
</reference>
<dbReference type="EMBL" id="UFXS01000001">
    <property type="protein sequence ID" value="STD55876.1"/>
    <property type="molecule type" value="Genomic_DNA"/>
</dbReference>
<dbReference type="InterPro" id="IPR045886">
    <property type="entry name" value="ThiF/MoeB/HesA"/>
</dbReference>
<proteinExistence type="predicted"/>
<accession>A0A376GBN4</accession>
<dbReference type="GO" id="GO:0061504">
    <property type="term" value="P:cyclic threonylcarbamoyladenosine biosynthetic process"/>
    <property type="evidence" value="ECO:0007669"/>
    <property type="project" value="TreeGrafter"/>
</dbReference>
<evidence type="ECO:0000313" key="8">
    <source>
        <dbReference type="EMBL" id="STD55876.1"/>
    </source>
</evidence>
<name>A0A376GBN4_9FLAO</name>
<feature type="domain" description="THIF-type NAD/FAD binding fold" evidence="6">
    <location>
        <begin position="367"/>
        <end position="468"/>
    </location>
</feature>